<comment type="subcellular location">
    <subcellularLocation>
        <location evidence="13">Cytoplasm</location>
    </subcellularLocation>
</comment>
<feature type="domain" description="Glycerol-3-phosphate dehydrogenase NAD-dependent C-terminal" evidence="19">
    <location>
        <begin position="193"/>
        <end position="333"/>
    </location>
</feature>
<dbReference type="GO" id="GO:0141153">
    <property type="term" value="F:glycerol-3-phosphate dehydrogenase (NADP+) activity"/>
    <property type="evidence" value="ECO:0007669"/>
    <property type="project" value="RHEA"/>
</dbReference>
<sequence>MTREPHPAEPLRVAVIGAGSWGTTLADLLARKGHRVTLWAREPEVAEGIRTTGRNPFFLPDHDLCRTLHVVTELEAALEEADLGLLAIPSSHLRAVIHPVRQRLSALPLLVNAAKGLETGTGARLSQVILEELGVQEGSSADRLAVLSGPNLAGEIAGGKISACVVASPHPSIGMRLQEVFSTPTFRAYRHTDRCGVELGGTLKNIFAIGAGIVDGLGLGDNAKAAYLTRSLHEMVRLGTRLGGRISTFYGLSGLGDLMATAASPLSRNHQLGQALARGEADAHRLLHGRMVIEGVATTRMALEWGKKLTIPLPITEEISRVLFDRLSPREAARNLMTRSLKDEEE</sequence>
<dbReference type="InterPro" id="IPR006109">
    <property type="entry name" value="G3P_DH_NAD-dep_C"/>
</dbReference>
<evidence type="ECO:0000259" key="18">
    <source>
        <dbReference type="Pfam" id="PF01210"/>
    </source>
</evidence>
<evidence type="ECO:0000256" key="14">
    <source>
        <dbReference type="PIRSR" id="PIRSR000114-1"/>
    </source>
</evidence>
<feature type="binding site" evidence="13">
    <location>
        <position position="153"/>
    </location>
    <ligand>
        <name>NADPH</name>
        <dbReference type="ChEBI" id="CHEBI:57783"/>
    </ligand>
</feature>
<dbReference type="Pfam" id="PF07479">
    <property type="entry name" value="NAD_Gly3P_dh_C"/>
    <property type="match status" value="1"/>
</dbReference>
<dbReference type="EC" id="1.1.1.94" evidence="10 13"/>
<dbReference type="GO" id="GO:0046167">
    <property type="term" value="P:glycerol-3-phosphate biosynthetic process"/>
    <property type="evidence" value="ECO:0007669"/>
    <property type="project" value="UniProtKB-UniRule"/>
</dbReference>
<keyword evidence="8 13" id="KW-1208">Phospholipid metabolism</keyword>
<feature type="binding site" evidence="13">
    <location>
        <position position="269"/>
    </location>
    <ligand>
        <name>sn-glycerol 3-phosphate</name>
        <dbReference type="ChEBI" id="CHEBI:57597"/>
    </ligand>
</feature>
<keyword evidence="4 13" id="KW-0560">Oxidoreductase</keyword>
<dbReference type="PROSITE" id="PS00957">
    <property type="entry name" value="NAD_G3PDH"/>
    <property type="match status" value="1"/>
</dbReference>
<dbReference type="InterPro" id="IPR011128">
    <property type="entry name" value="G3P_DH_NAD-dep_N"/>
</dbReference>
<evidence type="ECO:0000256" key="13">
    <source>
        <dbReference type="HAMAP-Rule" id="MF_00394"/>
    </source>
</evidence>
<dbReference type="AlphaFoldDB" id="A0A367ZUU5"/>
<dbReference type="HAMAP" id="MF_00394">
    <property type="entry name" value="NAD_Glyc3P_dehydrog"/>
    <property type="match status" value="1"/>
</dbReference>
<comment type="catalytic activity">
    <reaction evidence="9">
        <text>sn-glycerol 3-phosphate + NADP(+) = dihydroxyacetone phosphate + NADPH + H(+)</text>
        <dbReference type="Rhea" id="RHEA:11096"/>
        <dbReference type="ChEBI" id="CHEBI:15378"/>
        <dbReference type="ChEBI" id="CHEBI:57597"/>
        <dbReference type="ChEBI" id="CHEBI:57642"/>
        <dbReference type="ChEBI" id="CHEBI:57783"/>
        <dbReference type="ChEBI" id="CHEBI:58349"/>
        <dbReference type="EC" id="1.1.1.94"/>
    </reaction>
    <physiologicalReaction direction="right-to-left" evidence="9">
        <dbReference type="Rhea" id="RHEA:11098"/>
    </physiologicalReaction>
</comment>
<dbReference type="GO" id="GO:0046168">
    <property type="term" value="P:glycerol-3-phosphate catabolic process"/>
    <property type="evidence" value="ECO:0007669"/>
    <property type="project" value="InterPro"/>
</dbReference>
<comment type="caution">
    <text evidence="20">The sequence shown here is derived from an EMBL/GenBank/DDBJ whole genome shotgun (WGS) entry which is preliminary data.</text>
</comment>
<evidence type="ECO:0000313" key="20">
    <source>
        <dbReference type="EMBL" id="RCK81816.1"/>
    </source>
</evidence>
<keyword evidence="5 13" id="KW-0520">NAD</keyword>
<dbReference type="Gene3D" id="3.40.50.720">
    <property type="entry name" value="NAD(P)-binding Rossmann-like Domain"/>
    <property type="match status" value="1"/>
</dbReference>
<keyword evidence="2 13" id="KW-0444">Lipid biosynthesis</keyword>
<dbReference type="SUPFAM" id="SSF48179">
    <property type="entry name" value="6-phosphogluconate dehydrogenase C-terminal domain-like"/>
    <property type="match status" value="1"/>
</dbReference>
<feature type="binding site" evidence="13">
    <location>
        <position position="267"/>
    </location>
    <ligand>
        <name>sn-glycerol 3-phosphate</name>
        <dbReference type="ChEBI" id="CHEBI:57597"/>
    </ligand>
</feature>
<dbReference type="NCBIfam" id="NF000940">
    <property type="entry name" value="PRK00094.1-2"/>
    <property type="match status" value="1"/>
</dbReference>
<evidence type="ECO:0000256" key="17">
    <source>
        <dbReference type="RuleBase" id="RU000437"/>
    </source>
</evidence>
<reference evidence="20 21" key="1">
    <citation type="submission" date="2018-05" db="EMBL/GenBank/DDBJ databases">
        <title>A metagenomic window into the 2 km-deep terrestrial subsurface aquifer revealed taxonomically and functionally diverse microbial community comprising novel uncultured bacterial lineages.</title>
        <authorList>
            <person name="Kadnikov V.V."/>
            <person name="Mardanov A.V."/>
            <person name="Beletsky A.V."/>
            <person name="Banks D."/>
            <person name="Pimenov N.V."/>
            <person name="Frank Y.A."/>
            <person name="Karnachuk O.V."/>
            <person name="Ravin N.V."/>
        </authorList>
    </citation>
    <scope>NUCLEOTIDE SEQUENCE [LARGE SCALE GENOMIC DNA]</scope>
    <source>
        <strain evidence="20">BY5</strain>
    </source>
</reference>
<feature type="binding site" evidence="15">
    <location>
        <position position="115"/>
    </location>
    <ligand>
        <name>substrate</name>
    </ligand>
</feature>
<comment type="catalytic activity">
    <reaction evidence="13">
        <text>sn-glycerol 3-phosphate + NAD(+) = dihydroxyacetone phosphate + NADH + H(+)</text>
        <dbReference type="Rhea" id="RHEA:11092"/>
        <dbReference type="ChEBI" id="CHEBI:15378"/>
        <dbReference type="ChEBI" id="CHEBI:57540"/>
        <dbReference type="ChEBI" id="CHEBI:57597"/>
        <dbReference type="ChEBI" id="CHEBI:57642"/>
        <dbReference type="ChEBI" id="CHEBI:57945"/>
        <dbReference type="EC" id="1.1.1.94"/>
    </reaction>
</comment>
<feature type="binding site" evidence="13">
    <location>
        <position position="257"/>
    </location>
    <ligand>
        <name>sn-glycerol 3-phosphate</name>
        <dbReference type="ChEBI" id="CHEBI:57597"/>
    </ligand>
</feature>
<dbReference type="PANTHER" id="PTHR11728">
    <property type="entry name" value="GLYCEROL-3-PHOSPHATE DEHYDROGENASE"/>
    <property type="match status" value="1"/>
</dbReference>
<keyword evidence="6 13" id="KW-0443">Lipid metabolism</keyword>
<dbReference type="GO" id="GO:0008654">
    <property type="term" value="P:phospholipid biosynthetic process"/>
    <property type="evidence" value="ECO:0007669"/>
    <property type="project" value="UniProtKB-KW"/>
</dbReference>
<dbReference type="NCBIfam" id="NF000942">
    <property type="entry name" value="PRK00094.1-4"/>
    <property type="match status" value="1"/>
</dbReference>
<dbReference type="Gene3D" id="1.10.1040.10">
    <property type="entry name" value="N-(1-d-carboxylethyl)-l-norvaline Dehydrogenase, domain 2"/>
    <property type="match status" value="1"/>
</dbReference>
<dbReference type="UniPathway" id="UPA00940"/>
<feature type="binding site" evidence="13">
    <location>
        <position position="268"/>
    </location>
    <ligand>
        <name>sn-glycerol 3-phosphate</name>
        <dbReference type="ChEBI" id="CHEBI:57597"/>
    </ligand>
</feature>
<evidence type="ECO:0000259" key="19">
    <source>
        <dbReference type="Pfam" id="PF07479"/>
    </source>
</evidence>
<dbReference type="InterPro" id="IPR036291">
    <property type="entry name" value="NAD(P)-bd_dom_sf"/>
</dbReference>
<dbReference type="GO" id="GO:0005975">
    <property type="term" value="P:carbohydrate metabolic process"/>
    <property type="evidence" value="ECO:0007669"/>
    <property type="project" value="InterPro"/>
</dbReference>
<feature type="binding site" evidence="13">
    <location>
        <position position="149"/>
    </location>
    <ligand>
        <name>sn-glycerol 3-phosphate</name>
        <dbReference type="ChEBI" id="CHEBI:57597"/>
    </ligand>
</feature>
<feature type="binding site" evidence="13">
    <location>
        <position position="20"/>
    </location>
    <ligand>
        <name>NADPH</name>
        <dbReference type="ChEBI" id="CHEBI:57783"/>
    </ligand>
</feature>
<evidence type="ECO:0000256" key="15">
    <source>
        <dbReference type="PIRSR" id="PIRSR000114-2"/>
    </source>
</evidence>
<feature type="binding site" evidence="13">
    <location>
        <position position="204"/>
    </location>
    <ligand>
        <name>sn-glycerol 3-phosphate</name>
        <dbReference type="ChEBI" id="CHEBI:57597"/>
    </ligand>
</feature>
<feature type="active site" description="Proton acceptor" evidence="13 14">
    <location>
        <position position="204"/>
    </location>
</feature>
<evidence type="ECO:0000256" key="2">
    <source>
        <dbReference type="ARBA" id="ARBA00022516"/>
    </source>
</evidence>
<evidence type="ECO:0000256" key="1">
    <source>
        <dbReference type="ARBA" id="ARBA00011009"/>
    </source>
</evidence>
<dbReference type="SUPFAM" id="SSF51735">
    <property type="entry name" value="NAD(P)-binding Rossmann-fold domains"/>
    <property type="match status" value="1"/>
</dbReference>
<dbReference type="GO" id="GO:0006650">
    <property type="term" value="P:glycerophospholipid metabolic process"/>
    <property type="evidence" value="ECO:0007669"/>
    <property type="project" value="UniProtKB-UniRule"/>
</dbReference>
<dbReference type="GO" id="GO:0051287">
    <property type="term" value="F:NAD binding"/>
    <property type="evidence" value="ECO:0007669"/>
    <property type="project" value="InterPro"/>
</dbReference>
<dbReference type="PIRSF" id="PIRSF000114">
    <property type="entry name" value="Glycerol-3-P_dh"/>
    <property type="match status" value="1"/>
</dbReference>
<protein>
    <recommendedName>
        <fullName evidence="11 13">Glycerol-3-phosphate dehydrogenase [NAD(P)+]</fullName>
        <ecNumber evidence="10 13">1.1.1.94</ecNumber>
    </recommendedName>
    <alternativeName>
        <fullName evidence="13">NAD(P)(+)-dependent glycerol-3-phosphate dehydrogenase</fullName>
    </alternativeName>
    <alternativeName>
        <fullName evidence="12 13">NAD(P)H-dependent dihydroxyacetone-phosphate reductase</fullName>
    </alternativeName>
</protein>
<feature type="binding site" evidence="13">
    <location>
        <position position="21"/>
    </location>
    <ligand>
        <name>NADPH</name>
        <dbReference type="ChEBI" id="CHEBI:57783"/>
    </ligand>
</feature>
<dbReference type="FunFam" id="3.40.50.720:FF:000019">
    <property type="entry name" value="Glycerol-3-phosphate dehydrogenase [NAD(P)+]"/>
    <property type="match status" value="1"/>
</dbReference>
<feature type="binding site" evidence="13">
    <location>
        <position position="41"/>
    </location>
    <ligand>
        <name>NADPH</name>
        <dbReference type="ChEBI" id="CHEBI:57783"/>
    </ligand>
</feature>
<keyword evidence="13" id="KW-0547">Nucleotide-binding</keyword>
<feature type="binding site" evidence="16">
    <location>
        <position position="268"/>
    </location>
    <ligand>
        <name>NAD(+)</name>
        <dbReference type="ChEBI" id="CHEBI:57540"/>
    </ligand>
</feature>
<feature type="binding site" evidence="13">
    <location>
        <position position="292"/>
    </location>
    <ligand>
        <name>NADPH</name>
        <dbReference type="ChEBI" id="CHEBI:57783"/>
    </ligand>
</feature>
<feature type="binding site" evidence="13">
    <location>
        <position position="268"/>
    </location>
    <ligand>
        <name>NADPH</name>
        <dbReference type="ChEBI" id="CHEBI:57783"/>
    </ligand>
</feature>
<name>A0A367ZUU5_9BACT</name>
<evidence type="ECO:0000256" key="3">
    <source>
        <dbReference type="ARBA" id="ARBA00022857"/>
    </source>
</evidence>
<evidence type="ECO:0000256" key="9">
    <source>
        <dbReference type="ARBA" id="ARBA00052716"/>
    </source>
</evidence>
<comment type="pathway">
    <text evidence="13">Membrane lipid metabolism; glycerophospholipid metabolism.</text>
</comment>
<evidence type="ECO:0000256" key="16">
    <source>
        <dbReference type="PIRSR" id="PIRSR000114-3"/>
    </source>
</evidence>
<dbReference type="InterPro" id="IPR008927">
    <property type="entry name" value="6-PGluconate_DH-like_C_sf"/>
</dbReference>
<dbReference type="GO" id="GO:0141152">
    <property type="term" value="F:glycerol-3-phosphate dehydrogenase (NAD+) activity"/>
    <property type="evidence" value="ECO:0007669"/>
    <property type="project" value="RHEA"/>
</dbReference>
<comment type="similarity">
    <text evidence="1 13 17">Belongs to the NAD-dependent glycerol-3-phosphate dehydrogenase family.</text>
</comment>
<evidence type="ECO:0000256" key="7">
    <source>
        <dbReference type="ARBA" id="ARBA00023209"/>
    </source>
</evidence>
<comment type="function">
    <text evidence="13">Catalyzes the reduction of the glycolytic intermediate dihydroxyacetone phosphate (DHAP) to sn-glycerol 3-phosphate (G3P), the key precursor for phospholipid synthesis.</text>
</comment>
<dbReference type="PRINTS" id="PR00077">
    <property type="entry name" value="GPDHDRGNASE"/>
</dbReference>
<dbReference type="Pfam" id="PF01210">
    <property type="entry name" value="NAD_Gly3P_dh_N"/>
    <property type="match status" value="1"/>
</dbReference>
<dbReference type="GO" id="GO:0005829">
    <property type="term" value="C:cytosol"/>
    <property type="evidence" value="ECO:0007669"/>
    <property type="project" value="TreeGrafter"/>
</dbReference>
<feature type="binding site" evidence="15">
    <location>
        <begin position="268"/>
        <end position="269"/>
    </location>
    <ligand>
        <name>substrate</name>
    </ligand>
</feature>
<organism evidence="20 21">
    <name type="scientific">Candidatus Ozemobacter sibiricus</name>
    <dbReference type="NCBI Taxonomy" id="2268124"/>
    <lineage>
        <taxon>Bacteria</taxon>
        <taxon>Candidatus Ozemobacteria</taxon>
        <taxon>Candidatus Ozemobacterales</taxon>
        <taxon>Candidatus Ozemobacteraceae</taxon>
        <taxon>Candidatus Ozemobacter</taxon>
    </lineage>
</organism>
<evidence type="ECO:0000256" key="5">
    <source>
        <dbReference type="ARBA" id="ARBA00023027"/>
    </source>
</evidence>
<dbReference type="InterPro" id="IPR013328">
    <property type="entry name" value="6PGD_dom2"/>
</dbReference>
<accession>A0A367ZUU5</accession>
<keyword evidence="3 13" id="KW-0521">NADP</keyword>
<feature type="binding site" evidence="16">
    <location>
        <begin position="17"/>
        <end position="22"/>
    </location>
    <ligand>
        <name>NAD(+)</name>
        <dbReference type="ChEBI" id="CHEBI:57540"/>
    </ligand>
</feature>
<evidence type="ECO:0000256" key="8">
    <source>
        <dbReference type="ARBA" id="ARBA00023264"/>
    </source>
</evidence>
<feature type="domain" description="Glycerol-3-phosphate dehydrogenase NAD-dependent N-terminal" evidence="18">
    <location>
        <begin position="13"/>
        <end position="171"/>
    </location>
</feature>
<evidence type="ECO:0000313" key="21">
    <source>
        <dbReference type="Proteomes" id="UP000252355"/>
    </source>
</evidence>
<evidence type="ECO:0000256" key="11">
    <source>
        <dbReference type="ARBA" id="ARBA00069372"/>
    </source>
</evidence>
<gene>
    <name evidence="13" type="primary">gpsA</name>
    <name evidence="20" type="ORF">OZSIB_0950</name>
</gene>
<feature type="binding site" evidence="13">
    <location>
        <position position="115"/>
    </location>
    <ligand>
        <name>sn-glycerol 3-phosphate</name>
        <dbReference type="ChEBI" id="CHEBI:57597"/>
    </ligand>
</feature>
<evidence type="ECO:0000256" key="10">
    <source>
        <dbReference type="ARBA" id="ARBA00066687"/>
    </source>
</evidence>
<proteinExistence type="inferred from homology"/>
<dbReference type="EMBL" id="QOQW01000001">
    <property type="protein sequence ID" value="RCK81816.1"/>
    <property type="molecule type" value="Genomic_DNA"/>
</dbReference>
<feature type="binding site" evidence="13">
    <location>
        <position position="294"/>
    </location>
    <ligand>
        <name>NADPH</name>
        <dbReference type="ChEBI" id="CHEBI:57783"/>
    </ligand>
</feature>
<evidence type="ECO:0000256" key="6">
    <source>
        <dbReference type="ARBA" id="ARBA00023098"/>
    </source>
</evidence>
<evidence type="ECO:0000256" key="4">
    <source>
        <dbReference type="ARBA" id="ARBA00023002"/>
    </source>
</evidence>
<comment type="caution">
    <text evidence="13">Lacks conserved residue(s) required for the propagation of feature annotation.</text>
</comment>
<feature type="binding site" evidence="13">
    <location>
        <position position="115"/>
    </location>
    <ligand>
        <name>NADPH</name>
        <dbReference type="ChEBI" id="CHEBI:57783"/>
    </ligand>
</feature>
<keyword evidence="7 13" id="KW-0594">Phospholipid biosynthesis</keyword>
<dbReference type="InterPro" id="IPR006168">
    <property type="entry name" value="G3P_DH_NAD-dep"/>
</dbReference>
<dbReference type="Proteomes" id="UP000252355">
    <property type="component" value="Unassembled WGS sequence"/>
</dbReference>
<dbReference type="PANTHER" id="PTHR11728:SF1">
    <property type="entry name" value="GLYCEROL-3-PHOSPHATE DEHYDROGENASE [NAD(+)] 2, CHLOROPLASTIC"/>
    <property type="match status" value="1"/>
</dbReference>
<dbReference type="FunFam" id="1.10.1040.10:FF:000001">
    <property type="entry name" value="Glycerol-3-phosphate dehydrogenase [NAD(P)+]"/>
    <property type="match status" value="1"/>
</dbReference>
<keyword evidence="13" id="KW-0963">Cytoplasm</keyword>
<evidence type="ECO:0000256" key="12">
    <source>
        <dbReference type="ARBA" id="ARBA00080511"/>
    </source>
</evidence>
<feature type="binding site" evidence="16">
    <location>
        <position position="153"/>
    </location>
    <ligand>
        <name>NAD(+)</name>
        <dbReference type="ChEBI" id="CHEBI:57540"/>
    </ligand>
</feature>